<reference evidence="12" key="1">
    <citation type="journal article" date="2023" name="Mol. Phylogenet. Evol.">
        <title>Genome-scale phylogeny and comparative genomics of the fungal order Sordariales.</title>
        <authorList>
            <person name="Hensen N."/>
            <person name="Bonometti L."/>
            <person name="Westerberg I."/>
            <person name="Brannstrom I.O."/>
            <person name="Guillou S."/>
            <person name="Cros-Aarteil S."/>
            <person name="Calhoun S."/>
            <person name="Haridas S."/>
            <person name="Kuo A."/>
            <person name="Mondo S."/>
            <person name="Pangilinan J."/>
            <person name="Riley R."/>
            <person name="LaButti K."/>
            <person name="Andreopoulos B."/>
            <person name="Lipzen A."/>
            <person name="Chen C."/>
            <person name="Yan M."/>
            <person name="Daum C."/>
            <person name="Ng V."/>
            <person name="Clum A."/>
            <person name="Steindorff A."/>
            <person name="Ohm R.A."/>
            <person name="Martin F."/>
            <person name="Silar P."/>
            <person name="Natvig D.O."/>
            <person name="Lalanne C."/>
            <person name="Gautier V."/>
            <person name="Ament-Velasquez S.L."/>
            <person name="Kruys A."/>
            <person name="Hutchinson M.I."/>
            <person name="Powell A.J."/>
            <person name="Barry K."/>
            <person name="Miller A.N."/>
            <person name="Grigoriev I.V."/>
            <person name="Debuchy R."/>
            <person name="Gladieux P."/>
            <person name="Hiltunen Thoren M."/>
            <person name="Johannesson H."/>
        </authorList>
    </citation>
    <scope>NUCLEOTIDE SEQUENCE</scope>
    <source>
        <strain evidence="12">PSN243</strain>
    </source>
</reference>
<keyword evidence="4 8" id="KW-0547">Nucleotide-binding</keyword>
<feature type="domain" description="FHA" evidence="10">
    <location>
        <begin position="112"/>
        <end position="165"/>
    </location>
</feature>
<evidence type="ECO:0000256" key="7">
    <source>
        <dbReference type="ARBA" id="ARBA00030237"/>
    </source>
</evidence>
<dbReference type="SUPFAM" id="SSF56112">
    <property type="entry name" value="Protein kinase-like (PK-like)"/>
    <property type="match status" value="1"/>
</dbReference>
<evidence type="ECO:0000256" key="8">
    <source>
        <dbReference type="PROSITE-ProRule" id="PRU10141"/>
    </source>
</evidence>
<dbReference type="SMART" id="SM00220">
    <property type="entry name" value="S_TKc"/>
    <property type="match status" value="1"/>
</dbReference>
<dbReference type="Gene3D" id="1.10.510.10">
    <property type="entry name" value="Transferase(Phosphotransferase) domain 1"/>
    <property type="match status" value="1"/>
</dbReference>
<proteinExistence type="inferred from homology"/>
<dbReference type="Proteomes" id="UP001321760">
    <property type="component" value="Unassembled WGS sequence"/>
</dbReference>
<feature type="region of interest" description="Disordered" evidence="9">
    <location>
        <begin position="716"/>
        <end position="739"/>
    </location>
</feature>
<evidence type="ECO:0000313" key="13">
    <source>
        <dbReference type="Proteomes" id="UP001321760"/>
    </source>
</evidence>
<feature type="binding site" evidence="8">
    <location>
        <position position="322"/>
    </location>
    <ligand>
        <name>ATP</name>
        <dbReference type="ChEBI" id="CHEBI:30616"/>
    </ligand>
</feature>
<keyword evidence="6" id="KW-0072">Autophagy</keyword>
<dbReference type="Pfam" id="PF00069">
    <property type="entry name" value="Pkinase"/>
    <property type="match status" value="1"/>
</dbReference>
<dbReference type="InterPro" id="IPR017441">
    <property type="entry name" value="Protein_kinase_ATP_BS"/>
</dbReference>
<dbReference type="SUPFAM" id="SSF49879">
    <property type="entry name" value="SMAD/FHA domain"/>
    <property type="match status" value="1"/>
</dbReference>
<dbReference type="InterPro" id="IPR011009">
    <property type="entry name" value="Kinase-like_dom_sf"/>
</dbReference>
<evidence type="ECO:0000256" key="5">
    <source>
        <dbReference type="ARBA" id="ARBA00022840"/>
    </source>
</evidence>
<evidence type="ECO:0000256" key="3">
    <source>
        <dbReference type="ARBA" id="ARBA00022448"/>
    </source>
</evidence>
<dbReference type="InterPro" id="IPR008271">
    <property type="entry name" value="Ser/Thr_kinase_AS"/>
</dbReference>
<keyword evidence="5 8" id="KW-0067">ATP-binding</keyword>
<dbReference type="PANTHER" id="PTHR24348:SF68">
    <property type="entry name" value="SERINE_THREONINE-PROTEIN KINASE ATG1C"/>
    <property type="match status" value="1"/>
</dbReference>
<dbReference type="PROSITE" id="PS00107">
    <property type="entry name" value="PROTEIN_KINASE_ATP"/>
    <property type="match status" value="1"/>
</dbReference>
<evidence type="ECO:0000256" key="2">
    <source>
        <dbReference type="ARBA" id="ARBA00005575"/>
    </source>
</evidence>
<dbReference type="GO" id="GO:0034045">
    <property type="term" value="C:phagophore assembly site membrane"/>
    <property type="evidence" value="ECO:0007669"/>
    <property type="project" value="UniProtKB-SubCell"/>
</dbReference>
<feature type="region of interest" description="Disordered" evidence="9">
    <location>
        <begin position="924"/>
        <end position="964"/>
    </location>
</feature>
<organism evidence="12 13">
    <name type="scientific">Podospora aff. communis PSN243</name>
    <dbReference type="NCBI Taxonomy" id="3040156"/>
    <lineage>
        <taxon>Eukaryota</taxon>
        <taxon>Fungi</taxon>
        <taxon>Dikarya</taxon>
        <taxon>Ascomycota</taxon>
        <taxon>Pezizomycotina</taxon>
        <taxon>Sordariomycetes</taxon>
        <taxon>Sordariomycetidae</taxon>
        <taxon>Sordariales</taxon>
        <taxon>Podosporaceae</taxon>
        <taxon>Podospora</taxon>
    </lineage>
</organism>
<comment type="subcellular location">
    <subcellularLocation>
        <location evidence="1">Preautophagosomal structure membrane</location>
        <topology evidence="1">Peripheral membrane protein</topology>
    </subcellularLocation>
</comment>
<name>A0AAV9GNC7_9PEZI</name>
<dbReference type="GO" id="GO:0006914">
    <property type="term" value="P:autophagy"/>
    <property type="evidence" value="ECO:0007669"/>
    <property type="project" value="UniProtKB-KW"/>
</dbReference>
<accession>A0AAV9GNC7</accession>
<evidence type="ECO:0000256" key="1">
    <source>
        <dbReference type="ARBA" id="ARBA00004623"/>
    </source>
</evidence>
<dbReference type="Gene3D" id="2.60.200.20">
    <property type="match status" value="1"/>
</dbReference>
<dbReference type="AlphaFoldDB" id="A0AAV9GNC7"/>
<dbReference type="InterPro" id="IPR000719">
    <property type="entry name" value="Prot_kinase_dom"/>
</dbReference>
<feature type="region of interest" description="Disordered" evidence="9">
    <location>
        <begin position="1"/>
        <end position="29"/>
    </location>
</feature>
<feature type="compositionally biased region" description="Polar residues" evidence="9">
    <location>
        <begin position="723"/>
        <end position="732"/>
    </location>
</feature>
<evidence type="ECO:0000256" key="6">
    <source>
        <dbReference type="ARBA" id="ARBA00023006"/>
    </source>
</evidence>
<evidence type="ECO:0000256" key="4">
    <source>
        <dbReference type="ARBA" id="ARBA00022741"/>
    </source>
</evidence>
<keyword evidence="13" id="KW-1185">Reference proteome</keyword>
<evidence type="ECO:0000313" key="12">
    <source>
        <dbReference type="EMBL" id="KAK4449454.1"/>
    </source>
</evidence>
<protein>
    <recommendedName>
        <fullName evidence="7">Autophagy-related protein 1</fullName>
    </recommendedName>
</protein>
<dbReference type="Pfam" id="PF00498">
    <property type="entry name" value="FHA"/>
    <property type="match status" value="1"/>
</dbReference>
<dbReference type="EMBL" id="MU865937">
    <property type="protein sequence ID" value="KAK4449454.1"/>
    <property type="molecule type" value="Genomic_DNA"/>
</dbReference>
<gene>
    <name evidence="12" type="ORF">QBC34DRAFT_90945</name>
</gene>
<dbReference type="SMART" id="SM00240">
    <property type="entry name" value="FHA"/>
    <property type="match status" value="1"/>
</dbReference>
<dbReference type="InterPro" id="IPR008984">
    <property type="entry name" value="SMAD_FHA_dom_sf"/>
</dbReference>
<dbReference type="InterPro" id="IPR045269">
    <property type="entry name" value="Atg1-like"/>
</dbReference>
<keyword evidence="3" id="KW-0813">Transport</keyword>
<dbReference type="InterPro" id="IPR000253">
    <property type="entry name" value="FHA_dom"/>
</dbReference>
<feature type="compositionally biased region" description="Polar residues" evidence="9">
    <location>
        <begin position="7"/>
        <end position="16"/>
    </location>
</feature>
<evidence type="ECO:0000259" key="11">
    <source>
        <dbReference type="PROSITE" id="PS50011"/>
    </source>
</evidence>
<comment type="caution">
    <text evidence="12">The sequence shown here is derived from an EMBL/GenBank/DDBJ whole genome shotgun (WGS) entry which is preliminary data.</text>
</comment>
<comment type="similarity">
    <text evidence="2">Belongs to the protein kinase superfamily. CAMK Ser/Thr protein kinase family. CHEK2 subfamily.</text>
</comment>
<dbReference type="FunFam" id="3.30.200.20:FF:000470">
    <property type="entry name" value="Serine/threonine-protein kinase RAD53"/>
    <property type="match status" value="1"/>
</dbReference>
<dbReference type="GO" id="GO:0010506">
    <property type="term" value="P:regulation of autophagy"/>
    <property type="evidence" value="ECO:0007669"/>
    <property type="project" value="InterPro"/>
</dbReference>
<sequence>MDPDDCSQPTQATQNVLDPRRVGQQNSGFSDEDISDIICILVPYSDAARQELKRIADEKSHHMVTRDDVDKIDMDYETEDNAENFTLVQQDVGEHHIALRFSAKVKNSLAGFTFGRNPTRCDICLMDDPHRRLSNIHFRIYLNEHAVLMLEDQSTNGTIVDDILLKSKANPPVATKRTLVSGSKIKILMHQDANDLTFLVRVPKLEGRHLAAYKRNLYEYMDRQTGIATNVNETIVPGPGGHVDIFNAPVRKPPLTTWAVAQRTKPAAETRAGAAALLDQLPGVTVWSGSRKYNRVGEIGKGAFATVYKVTSKFNGLPYAAKELDKTKFMRNGVLDQKVENEMNIMARIKHPNIVEYVEHLDWDERIMIIIMEFIPGGDLGKMIHELGPLPEFDTQVISKQLLDALGYLHNMNITHRDVKPDNILVASQNPLVVKLTDFGLSKAIDNDETFLRTFCGTLLYCAPEVYDDYPQYDDSGRRHFHKGRYRRPPGQRYNHAVDIWSLGGVLFYAMTKRPPFPAKNGASHNELLHRIMTRPLDTSPLSQKGVSHTAIDFLSRMLDRRPETRATVDVLQAHPWIRATALAESFDEVADEELRIEASQLSLVDDERERTAEREQSLELVDDVIPDSDEEIIDDSQENDENQFNGYESEKENYTFGPGDVGAPPARGNQQRLFGEVNASAMGSSGVIPAERLNLPVSVTSSASTELLGVTEIRDSFESSEDSSTPRQASQKPPAHNASDLRASVLMASQSRSVDELNSLTFNIESQSLGGTESFLEHLNVKSRAGSLLRKNELNTSKRKQSPDSSGEVEPQPTRDRRVLKRLRSEGSVESLLPSIDEADVEFLAHIPSIGRLQSGRQIDYPVHKSAFWVAQDKKTWHLEYPEMTQLQLDAFKAAATSRNEEFRPGKSPLWDLALKYFPPTHRQEMTGEKQPQTNEPIPSTAMRDDFDFDEELPNTQDPEARAAAPADLTPLDKQVVASLKSSPGSVLQNVSIYVTESMASWGRASDNTRLYFPRTEARVPKYGFKIMLWGENFDPCKTPRPWNRPQEVDERSVHFYIATKASSGISVNGKHLPSMNHTVPGSPCEYWIRLHHNDTVVVWQTSDSTARTELIFRCNWGGSATTRPTGMQPPYVATSIADRLDELLPRTEKKIRNLIDHDTKLDKANRDVDLRMTTVDREREQSRAFELIRQEACRLLALKRNSPQPYSAHTESSATVQATWLSHMPNRAAATTLRTASPTISDLLRGARR</sequence>
<feature type="region of interest" description="Disordered" evidence="9">
    <location>
        <begin position="788"/>
        <end position="817"/>
    </location>
</feature>
<reference evidence="12" key="2">
    <citation type="submission" date="2023-05" db="EMBL/GenBank/DDBJ databases">
        <authorList>
            <consortium name="Lawrence Berkeley National Laboratory"/>
            <person name="Steindorff A."/>
            <person name="Hensen N."/>
            <person name="Bonometti L."/>
            <person name="Westerberg I."/>
            <person name="Brannstrom I.O."/>
            <person name="Guillou S."/>
            <person name="Cros-Aarteil S."/>
            <person name="Calhoun S."/>
            <person name="Haridas S."/>
            <person name="Kuo A."/>
            <person name="Mondo S."/>
            <person name="Pangilinan J."/>
            <person name="Riley R."/>
            <person name="Labutti K."/>
            <person name="Andreopoulos B."/>
            <person name="Lipzen A."/>
            <person name="Chen C."/>
            <person name="Yanf M."/>
            <person name="Daum C."/>
            <person name="Ng V."/>
            <person name="Clum A."/>
            <person name="Ohm R."/>
            <person name="Martin F."/>
            <person name="Silar P."/>
            <person name="Natvig D."/>
            <person name="Lalanne C."/>
            <person name="Gautier V."/>
            <person name="Ament-Velasquez S.L."/>
            <person name="Kruys A."/>
            <person name="Hutchinson M.I."/>
            <person name="Powell A.J."/>
            <person name="Barry K."/>
            <person name="Miller A.N."/>
            <person name="Grigoriev I.V."/>
            <person name="Debuchy R."/>
            <person name="Gladieux P."/>
            <person name="Thoren M.H."/>
            <person name="Johannesson H."/>
        </authorList>
    </citation>
    <scope>NUCLEOTIDE SEQUENCE</scope>
    <source>
        <strain evidence="12">PSN243</strain>
    </source>
</reference>
<dbReference type="PROSITE" id="PS50011">
    <property type="entry name" value="PROTEIN_KINASE_DOM"/>
    <property type="match status" value="1"/>
</dbReference>
<dbReference type="PROSITE" id="PS00108">
    <property type="entry name" value="PROTEIN_KINASE_ST"/>
    <property type="match status" value="1"/>
</dbReference>
<dbReference type="GO" id="GO:0004674">
    <property type="term" value="F:protein serine/threonine kinase activity"/>
    <property type="evidence" value="ECO:0007669"/>
    <property type="project" value="InterPro"/>
</dbReference>
<evidence type="ECO:0000256" key="9">
    <source>
        <dbReference type="SAM" id="MobiDB-lite"/>
    </source>
</evidence>
<dbReference type="PANTHER" id="PTHR24348">
    <property type="entry name" value="SERINE/THREONINE-PROTEIN KINASE UNC-51-RELATED"/>
    <property type="match status" value="1"/>
</dbReference>
<feature type="domain" description="Protein kinase" evidence="11">
    <location>
        <begin position="293"/>
        <end position="578"/>
    </location>
</feature>
<dbReference type="PROSITE" id="PS50006">
    <property type="entry name" value="FHA_DOMAIN"/>
    <property type="match status" value="1"/>
</dbReference>
<dbReference type="GO" id="GO:0005524">
    <property type="term" value="F:ATP binding"/>
    <property type="evidence" value="ECO:0007669"/>
    <property type="project" value="UniProtKB-UniRule"/>
</dbReference>
<evidence type="ECO:0000259" key="10">
    <source>
        <dbReference type="PROSITE" id="PS50006"/>
    </source>
</evidence>